<dbReference type="GO" id="GO:0004812">
    <property type="term" value="F:aminoacyl-tRNA ligase activity"/>
    <property type="evidence" value="ECO:0007669"/>
    <property type="project" value="UniProtKB-KW"/>
</dbReference>
<dbReference type="GO" id="GO:0006412">
    <property type="term" value="P:translation"/>
    <property type="evidence" value="ECO:0007669"/>
    <property type="project" value="UniProtKB-KW"/>
</dbReference>
<sequence length="466" mass="52840">MDRPTLERLVKLNGVWLSRKDVLHGVSRYEVSRQNIRITMDCGDVVTARNSRNSASARSLRNSKYKKVCKKCRLSDDRIQRFVSKNFYEGITFVEPIAKASVSKKVGKKDTSRPVSTVSSQPVSSQPVPSQPVPFQPPLSQIPATQKTESVSMKSDSGSMKPESKSEVKFMSNSNPTEKPEQSEQQNVKAEKTEKTEKKSFSPSQRSRLESLLVSDDEIDLEQTDMSFSEIESLLTGRRKKELCDIYANSREHMLAKLERDISAFLISKGFIEIKSSILIPEEYIIRMGIDKDEELSKQIFRTDDNLCLRPMLAPVLYNYLARFDKVLPDPVKIFEIGPCYRKESDGSSHLEEFTMVNFCQMGEGSTRENLIALLDEFLTFLGIDYTIEGDECMVYGATVDVMHGDMELSSAVVGPVPMDMDWGVSKPWIGAGFGLERLLKARHKFKNIKRGSRSEFYYNGIYTKL</sequence>
<accession>A0AA96ZXK2</accession>
<evidence type="ECO:0000256" key="5">
    <source>
        <dbReference type="ARBA" id="ARBA00023146"/>
    </source>
</evidence>
<keyword evidence="4" id="KW-0648">Protein biosynthesis</keyword>
<dbReference type="NCBIfam" id="TIGR03912">
    <property type="entry name" value="PylS_Nterm"/>
    <property type="match status" value="1"/>
</dbReference>
<dbReference type="PROSITE" id="PS50862">
    <property type="entry name" value="AA_TRNA_LIGASE_II"/>
    <property type="match status" value="1"/>
</dbReference>
<gene>
    <name evidence="8" type="ORF">MsAm2_15980</name>
</gene>
<keyword evidence="1" id="KW-0436">Ligase</keyword>
<dbReference type="AlphaFoldDB" id="A0AA96ZXK2"/>
<keyword evidence="2" id="KW-0547">Nucleotide-binding</keyword>
<dbReference type="EMBL" id="CP131061">
    <property type="protein sequence ID" value="WNY27786.1"/>
    <property type="molecule type" value="Genomic_DNA"/>
</dbReference>
<dbReference type="GO" id="GO:0005524">
    <property type="term" value="F:ATP binding"/>
    <property type="evidence" value="ECO:0007669"/>
    <property type="project" value="UniProtKB-KW"/>
</dbReference>
<feature type="region of interest" description="Disordered" evidence="6">
    <location>
        <begin position="102"/>
        <end position="209"/>
    </location>
</feature>
<evidence type="ECO:0000256" key="6">
    <source>
        <dbReference type="SAM" id="MobiDB-lite"/>
    </source>
</evidence>
<dbReference type="RefSeq" id="WP_338097744.1">
    <property type="nucleotide sequence ID" value="NZ_CP131061.1"/>
</dbReference>
<feature type="compositionally biased region" description="Polar residues" evidence="6">
    <location>
        <begin position="142"/>
        <end position="158"/>
    </location>
</feature>
<dbReference type="Gene3D" id="1.10.287.540">
    <property type="entry name" value="Helix hairpin bin"/>
    <property type="match status" value="1"/>
</dbReference>
<dbReference type="InterPro" id="IPR002319">
    <property type="entry name" value="Phenylalanyl-tRNA_Synthase"/>
</dbReference>
<evidence type="ECO:0000313" key="9">
    <source>
        <dbReference type="Proteomes" id="UP001304970"/>
    </source>
</evidence>
<evidence type="ECO:0000256" key="1">
    <source>
        <dbReference type="ARBA" id="ARBA00022598"/>
    </source>
</evidence>
<keyword evidence="9" id="KW-1185">Reference proteome</keyword>
<proteinExistence type="predicted"/>
<name>A0AA96ZXK2_9EURY</name>
<feature type="domain" description="Aminoacyl-transfer RNA synthetases class-II family profile" evidence="7">
    <location>
        <begin position="254"/>
        <end position="466"/>
    </location>
</feature>
<dbReference type="GO" id="GO:0043039">
    <property type="term" value="P:tRNA aminoacylation"/>
    <property type="evidence" value="ECO:0007669"/>
    <property type="project" value="InterPro"/>
</dbReference>
<feature type="compositionally biased region" description="Basic and acidic residues" evidence="6">
    <location>
        <begin position="189"/>
        <end position="200"/>
    </location>
</feature>
<dbReference type="GeneID" id="89229024"/>
<evidence type="ECO:0000256" key="2">
    <source>
        <dbReference type="ARBA" id="ARBA00022741"/>
    </source>
</evidence>
<feature type="compositionally biased region" description="Polar residues" evidence="6">
    <location>
        <begin position="171"/>
        <end position="188"/>
    </location>
</feature>
<evidence type="ECO:0000259" key="7">
    <source>
        <dbReference type="PROSITE" id="PS50862"/>
    </source>
</evidence>
<feature type="compositionally biased region" description="Low complexity" evidence="6">
    <location>
        <begin position="113"/>
        <end position="128"/>
    </location>
</feature>
<keyword evidence="5" id="KW-0030">Aminoacyl-tRNA synthetase</keyword>
<organism evidence="8 9">
    <name type="scientific">Methanolapillus ohkumae</name>
    <dbReference type="NCBI Taxonomy" id="3028298"/>
    <lineage>
        <taxon>Archaea</taxon>
        <taxon>Methanobacteriati</taxon>
        <taxon>Methanobacteriota</taxon>
        <taxon>Stenosarchaea group</taxon>
        <taxon>Methanomicrobia</taxon>
        <taxon>Methanosarcinales</taxon>
        <taxon>Methanosarcinaceae</taxon>
        <taxon>Methanolapillus</taxon>
    </lineage>
</organism>
<evidence type="ECO:0000256" key="4">
    <source>
        <dbReference type="ARBA" id="ARBA00022917"/>
    </source>
</evidence>
<dbReference type="Gene3D" id="3.30.930.10">
    <property type="entry name" value="Bira Bifunctional Protein, Domain 2"/>
    <property type="match status" value="1"/>
</dbReference>
<evidence type="ECO:0000256" key="3">
    <source>
        <dbReference type="ARBA" id="ARBA00022840"/>
    </source>
</evidence>
<dbReference type="NCBIfam" id="NF007083">
    <property type="entry name" value="PRK09537.1"/>
    <property type="match status" value="1"/>
</dbReference>
<dbReference type="InterPro" id="IPR023877">
    <property type="entry name" value="Pyrrolysyl-tRNA_ligase_C"/>
</dbReference>
<dbReference type="Pfam" id="PF01409">
    <property type="entry name" value="tRNA-synt_2d"/>
    <property type="match status" value="1"/>
</dbReference>
<reference evidence="8 9" key="1">
    <citation type="submission" date="2023-07" db="EMBL/GenBank/DDBJ databases">
        <title>Closed genome sequence of Methanosarcinaceae archaeon Am2.</title>
        <authorList>
            <person name="Poehlein A."/>
            <person name="Protasov E."/>
            <person name="Platt K."/>
            <person name="Reeh H."/>
            <person name="Daniel R."/>
            <person name="Brune A."/>
        </authorList>
    </citation>
    <scope>NUCLEOTIDE SEQUENCE [LARGE SCALE GENOMIC DNA]</scope>
    <source>
        <strain evidence="8 9">Am2</strain>
    </source>
</reference>
<keyword evidence="3" id="KW-0067">ATP-binding</keyword>
<dbReference type="NCBIfam" id="TIGR02367">
    <property type="entry name" value="PylS_Cterm"/>
    <property type="match status" value="1"/>
</dbReference>
<dbReference type="Proteomes" id="UP001304970">
    <property type="component" value="Chromosome"/>
</dbReference>
<dbReference type="GO" id="GO:0000049">
    <property type="term" value="F:tRNA binding"/>
    <property type="evidence" value="ECO:0007669"/>
    <property type="project" value="InterPro"/>
</dbReference>
<dbReference type="InterPro" id="IPR023878">
    <property type="entry name" value="Pyrrolysyl-tRNA_ligase_N"/>
</dbReference>
<evidence type="ECO:0000313" key="8">
    <source>
        <dbReference type="EMBL" id="WNY27786.1"/>
    </source>
</evidence>
<protein>
    <recommendedName>
        <fullName evidence="7">Aminoacyl-transfer RNA synthetases class-II family profile domain-containing protein</fullName>
    </recommendedName>
</protein>
<dbReference type="InterPro" id="IPR045864">
    <property type="entry name" value="aa-tRNA-synth_II/BPL/LPL"/>
</dbReference>
<dbReference type="InterPro" id="IPR006195">
    <property type="entry name" value="aa-tRNA-synth_II"/>
</dbReference>
<dbReference type="SUPFAM" id="SSF55681">
    <property type="entry name" value="Class II aaRS and biotin synthetases"/>
    <property type="match status" value="1"/>
</dbReference>